<protein>
    <submittedName>
        <fullName evidence="1">Uncharacterized protein</fullName>
    </submittedName>
</protein>
<evidence type="ECO:0000313" key="1">
    <source>
        <dbReference type="EMBL" id="EQB57038.1"/>
    </source>
</evidence>
<accession>T0KX73</accession>
<organism evidence="1 2">
    <name type="scientific">Colletotrichum gloeosporioides (strain Cg-14)</name>
    <name type="common">Anthracnose fungus</name>
    <name type="synonym">Glomerella cingulata</name>
    <dbReference type="NCBI Taxonomy" id="1237896"/>
    <lineage>
        <taxon>Eukaryota</taxon>
        <taxon>Fungi</taxon>
        <taxon>Dikarya</taxon>
        <taxon>Ascomycota</taxon>
        <taxon>Pezizomycotina</taxon>
        <taxon>Sordariomycetes</taxon>
        <taxon>Hypocreomycetidae</taxon>
        <taxon>Glomerellales</taxon>
        <taxon>Glomerellaceae</taxon>
        <taxon>Colletotrichum</taxon>
        <taxon>Colletotrichum gloeosporioides species complex</taxon>
    </lineage>
</organism>
<reference evidence="2" key="1">
    <citation type="journal article" date="2013" name="Mol. Plant Microbe Interact.">
        <title>Global aspects of pacC regulation of pathogenicity genes in Colletotrichum gloeosporioides as revealed by transcriptome analysis.</title>
        <authorList>
            <person name="Alkan N."/>
            <person name="Meng X."/>
            <person name="Friedlander G."/>
            <person name="Reuveni E."/>
            <person name="Sukno S."/>
            <person name="Sherman A."/>
            <person name="Thon M."/>
            <person name="Fluhr R."/>
            <person name="Prusky D."/>
        </authorList>
    </citation>
    <scope>NUCLEOTIDE SEQUENCE [LARGE SCALE GENOMIC DNA]</scope>
    <source>
        <strain evidence="2">Cg-14</strain>
    </source>
</reference>
<name>T0KX73_COLGC</name>
<gene>
    <name evidence="1" type="ORF">CGLO_02878</name>
</gene>
<comment type="caution">
    <text evidence="1">The sequence shown here is derived from an EMBL/GenBank/DDBJ whole genome shotgun (WGS) entry which is preliminary data.</text>
</comment>
<evidence type="ECO:0000313" key="2">
    <source>
        <dbReference type="Proteomes" id="UP000015530"/>
    </source>
</evidence>
<dbReference type="AlphaFoldDB" id="T0KX73"/>
<dbReference type="Proteomes" id="UP000015530">
    <property type="component" value="Unassembled WGS sequence"/>
</dbReference>
<sequence>MGSTIDLGGSIQRGFVDAGLCQLDSTWFDAGCSMLSRDEQEEALDLERQGDKTISEFDVFEDGSEWNNAALARFSRRPRADEHVKRQRIYLAQV</sequence>
<dbReference type="EMBL" id="AMYD01000591">
    <property type="protein sequence ID" value="EQB57038.1"/>
    <property type="molecule type" value="Genomic_DNA"/>
</dbReference>
<dbReference type="HOGENOM" id="CLU_2386007_0_0_1"/>
<proteinExistence type="predicted"/>